<sequence>MRKGKSVLLIVCSLVLILAVSEGVGGLAGVMYNEPGIKPLIHGLGG</sequence>
<dbReference type="AlphaFoldDB" id="A0A7X2Z6V5"/>
<protein>
    <submittedName>
        <fullName evidence="1">Uncharacterized protein</fullName>
    </submittedName>
</protein>
<dbReference type="Proteomes" id="UP000447876">
    <property type="component" value="Unassembled WGS sequence"/>
</dbReference>
<organism evidence="1 3">
    <name type="scientific">Paenibacillus woosongensis</name>
    <dbReference type="NCBI Taxonomy" id="307580"/>
    <lineage>
        <taxon>Bacteria</taxon>
        <taxon>Bacillati</taxon>
        <taxon>Bacillota</taxon>
        <taxon>Bacilli</taxon>
        <taxon>Bacillales</taxon>
        <taxon>Paenibacillaceae</taxon>
        <taxon>Paenibacillus</taxon>
    </lineage>
</organism>
<evidence type="ECO:0000313" key="2">
    <source>
        <dbReference type="EMBL" id="WHX48978.1"/>
    </source>
</evidence>
<name>A0A7X2Z6V5_9BACL</name>
<dbReference type="Proteomes" id="UP001177943">
    <property type="component" value="Chromosome"/>
</dbReference>
<gene>
    <name evidence="1" type="ORF">GNP95_24295</name>
    <name evidence="2" type="ORF">QNH46_23510</name>
</gene>
<evidence type="ECO:0000313" key="1">
    <source>
        <dbReference type="EMBL" id="MUG48068.1"/>
    </source>
</evidence>
<dbReference type="RefSeq" id="WP_155613418.1">
    <property type="nucleotide sequence ID" value="NZ_CP126084.1"/>
</dbReference>
<reference evidence="2" key="2">
    <citation type="submission" date="2023-05" db="EMBL/GenBank/DDBJ databases">
        <title>Comparative genomics of Bacillaceae isolates and their secondary metabolite potential.</title>
        <authorList>
            <person name="Song L."/>
            <person name="Nielsen L.J."/>
            <person name="Mohite O."/>
            <person name="Xu X."/>
            <person name="Weber T."/>
            <person name="Kovacs A.T."/>
        </authorList>
    </citation>
    <scope>NUCLEOTIDE SEQUENCE</scope>
    <source>
        <strain evidence="2">B2_4</strain>
    </source>
</reference>
<proteinExistence type="predicted"/>
<dbReference type="EMBL" id="WNZW01000019">
    <property type="protein sequence ID" value="MUG48068.1"/>
    <property type="molecule type" value="Genomic_DNA"/>
</dbReference>
<dbReference type="EMBL" id="CP126084">
    <property type="protein sequence ID" value="WHX48978.1"/>
    <property type="molecule type" value="Genomic_DNA"/>
</dbReference>
<reference evidence="1 3" key="1">
    <citation type="submission" date="2019-11" db="EMBL/GenBank/DDBJ databases">
        <title>Draft genome sequences of five Paenibacillus species of dairy origin.</title>
        <authorList>
            <person name="Olajide A.M."/>
            <person name="Chen S."/>
            <person name="Lapointe G."/>
        </authorList>
    </citation>
    <scope>NUCLEOTIDE SEQUENCE [LARGE SCALE GENOMIC DNA]</scope>
    <source>
        <strain evidence="1 3">12CR55</strain>
    </source>
</reference>
<evidence type="ECO:0000313" key="3">
    <source>
        <dbReference type="Proteomes" id="UP000447876"/>
    </source>
</evidence>
<accession>A0A7X2Z6V5</accession>
<dbReference type="KEGG" id="pwn:QNH46_23510"/>